<dbReference type="EMBL" id="JAVRHZ010000001">
    <property type="protein sequence ID" value="MDT0554613.1"/>
    <property type="molecule type" value="Genomic_DNA"/>
</dbReference>
<gene>
    <name evidence="3" type="ORF">RM538_01255</name>
</gene>
<evidence type="ECO:0000256" key="1">
    <source>
        <dbReference type="SAM" id="Coils"/>
    </source>
</evidence>
<feature type="chain" id="PRO_5047336831" evidence="2">
    <location>
        <begin position="20"/>
        <end position="361"/>
    </location>
</feature>
<keyword evidence="1" id="KW-0175">Coiled coil</keyword>
<name>A0ABU2Y8W8_9FLAO</name>
<comment type="caution">
    <text evidence="3">The sequence shown here is derived from an EMBL/GenBank/DDBJ whole genome shotgun (WGS) entry which is preliminary data.</text>
</comment>
<proteinExistence type="predicted"/>
<evidence type="ECO:0000313" key="3">
    <source>
        <dbReference type="EMBL" id="MDT0554613.1"/>
    </source>
</evidence>
<organism evidence="3 4">
    <name type="scientific">Patiriisocius hiemis</name>
    <dbReference type="NCBI Taxonomy" id="3075604"/>
    <lineage>
        <taxon>Bacteria</taxon>
        <taxon>Pseudomonadati</taxon>
        <taxon>Bacteroidota</taxon>
        <taxon>Flavobacteriia</taxon>
        <taxon>Flavobacteriales</taxon>
        <taxon>Flavobacteriaceae</taxon>
        <taxon>Patiriisocius</taxon>
    </lineage>
</organism>
<feature type="signal peptide" evidence="2">
    <location>
        <begin position="1"/>
        <end position="19"/>
    </location>
</feature>
<keyword evidence="2" id="KW-0732">Signal</keyword>
<evidence type="ECO:0000256" key="2">
    <source>
        <dbReference type="SAM" id="SignalP"/>
    </source>
</evidence>
<sequence>MRKIILILLTFLSITSAYSQSKVIKEAEKCEGCATAEQIRHIEKLQVELDKLVDRIPPINNDVTTDLELLKKHLEKNEQALNYIYSNQLSAKCTKLKQLQGKANLPATCNIERRIELLENMNERLVVKIESIVNPKQTEAGKQESARINSHVITMSELENELEMLDDEFKTNSTKKAKTNNKSLDDILAELDNETNSSESDFLESLDENTDAKAFTINTKDGKQGVIDNNGNVLIPYGDWRIMEYKMGIAQVYVELESLWDCDCYSEYLEDRVNFRGTPVALIWKSGYVDKTGKFIDDPKIEFSTDCTINLRLSLWSSSMTESEIERAKERQRKEITLAEKKCQTNAESWKEEMLTKYEKP</sequence>
<feature type="coiled-coil region" evidence="1">
    <location>
        <begin position="148"/>
        <end position="194"/>
    </location>
</feature>
<accession>A0ABU2Y8W8</accession>
<dbReference type="Proteomes" id="UP001254488">
    <property type="component" value="Unassembled WGS sequence"/>
</dbReference>
<dbReference type="RefSeq" id="WP_311331574.1">
    <property type="nucleotide sequence ID" value="NZ_JAVRHZ010000001.1"/>
</dbReference>
<evidence type="ECO:0000313" key="4">
    <source>
        <dbReference type="Proteomes" id="UP001254488"/>
    </source>
</evidence>
<reference evidence="3 4" key="1">
    <citation type="submission" date="2023-09" db="EMBL/GenBank/DDBJ databases">
        <authorList>
            <person name="Rey-Velasco X."/>
        </authorList>
    </citation>
    <scope>NUCLEOTIDE SEQUENCE [LARGE SCALE GENOMIC DNA]</scope>
    <source>
        <strain evidence="3 4">W242</strain>
    </source>
</reference>
<keyword evidence="4" id="KW-1185">Reference proteome</keyword>
<protein>
    <submittedName>
        <fullName evidence="3">Uncharacterized protein</fullName>
    </submittedName>
</protein>